<keyword evidence="5 7" id="KW-0472">Membrane</keyword>
<protein>
    <recommendedName>
        <fullName evidence="8">HIG1 domain-containing protein</fullName>
    </recommendedName>
</protein>
<sequence>MSTIPPADADPTAAAPTVDVGSDAPVTRPRRRSAIVVHAPPPVSLDEEAESTLPTFAMPAAYDSDDGAERLSRFRRNPAVLVGAGVTAGVLGAGLLAFNRGDSLWSQRLMRMRVVAQAATVGILLASVQGAKWLEGDSAPAPRPPPPVDAPAPGTTP</sequence>
<feature type="transmembrane region" description="Helical" evidence="7">
    <location>
        <begin position="79"/>
        <end position="98"/>
    </location>
</feature>
<dbReference type="Gene3D" id="6.10.140.1320">
    <property type="match status" value="1"/>
</dbReference>
<evidence type="ECO:0000313" key="9">
    <source>
        <dbReference type="EMBL" id="OSX81069.1"/>
    </source>
</evidence>
<evidence type="ECO:0000256" key="7">
    <source>
        <dbReference type="SAM" id="Phobius"/>
    </source>
</evidence>
<evidence type="ECO:0000256" key="5">
    <source>
        <dbReference type="ARBA" id="ARBA00023136"/>
    </source>
</evidence>
<dbReference type="GO" id="GO:0031966">
    <property type="term" value="C:mitochondrial membrane"/>
    <property type="evidence" value="ECO:0007669"/>
    <property type="project" value="UniProtKB-SubCell"/>
</dbReference>
<evidence type="ECO:0000256" key="1">
    <source>
        <dbReference type="ARBA" id="ARBA00004325"/>
    </source>
</evidence>
<reference evidence="9 10" key="1">
    <citation type="submission" date="2017-03" db="EMBL/GenBank/DDBJ databases">
        <title>WGS assembly of Porphyra umbilicalis.</title>
        <authorList>
            <person name="Brawley S.H."/>
            <person name="Blouin N.A."/>
            <person name="Ficko-Blean E."/>
            <person name="Wheeler G.L."/>
            <person name="Lohr M."/>
            <person name="Goodson H.V."/>
            <person name="Jenkins J.W."/>
            <person name="Blaby-Haas C.E."/>
            <person name="Helliwell K.E."/>
            <person name="Chan C."/>
            <person name="Marriage T."/>
            <person name="Bhattacharya D."/>
            <person name="Klein A.S."/>
            <person name="Badis Y."/>
            <person name="Brodie J."/>
            <person name="Cao Y."/>
            <person name="Collen J."/>
            <person name="Dittami S.M."/>
            <person name="Gachon C.M."/>
            <person name="Green B.R."/>
            <person name="Karpowicz S."/>
            <person name="Kim J.W."/>
            <person name="Kudahl U."/>
            <person name="Lin S."/>
            <person name="Michel G."/>
            <person name="Mittag M."/>
            <person name="Olson B.J."/>
            <person name="Pangilinan J."/>
            <person name="Peng Y."/>
            <person name="Qiu H."/>
            <person name="Shu S."/>
            <person name="Singer J.T."/>
            <person name="Smith A.G."/>
            <person name="Sprecher B.N."/>
            <person name="Wagner V."/>
            <person name="Wang W."/>
            <person name="Wang Z.-Y."/>
            <person name="Yan J."/>
            <person name="Yarish C."/>
            <person name="Zoeuner-Riek S."/>
            <person name="Zhuang Y."/>
            <person name="Zou Y."/>
            <person name="Lindquist E.A."/>
            <person name="Grimwood J."/>
            <person name="Barry K."/>
            <person name="Rokhsar D.S."/>
            <person name="Schmutz J."/>
            <person name="Stiller J.W."/>
            <person name="Grossman A.R."/>
            <person name="Prochnik S.E."/>
        </authorList>
    </citation>
    <scope>NUCLEOTIDE SEQUENCE [LARGE SCALE GENOMIC DNA]</scope>
    <source>
        <strain evidence="9">4086291</strain>
    </source>
</reference>
<evidence type="ECO:0000256" key="6">
    <source>
        <dbReference type="SAM" id="MobiDB-lite"/>
    </source>
</evidence>
<evidence type="ECO:0000256" key="4">
    <source>
        <dbReference type="ARBA" id="ARBA00023128"/>
    </source>
</evidence>
<keyword evidence="2 7" id="KW-0812">Transmembrane</keyword>
<evidence type="ECO:0000313" key="10">
    <source>
        <dbReference type="Proteomes" id="UP000218209"/>
    </source>
</evidence>
<feature type="compositionally biased region" description="Low complexity" evidence="6">
    <location>
        <begin position="1"/>
        <end position="17"/>
    </location>
</feature>
<evidence type="ECO:0000259" key="8">
    <source>
        <dbReference type="PROSITE" id="PS51503"/>
    </source>
</evidence>
<comment type="subcellular location">
    <subcellularLocation>
        <location evidence="1">Mitochondrion membrane</location>
    </subcellularLocation>
</comment>
<dbReference type="InterPro" id="IPR007667">
    <property type="entry name" value="Hypoxia_induced_domain"/>
</dbReference>
<dbReference type="PANTHER" id="PTHR12297:SF3">
    <property type="entry name" value="HIG1 DOMAIN FAMILY MEMBER 1A"/>
    <property type="match status" value="1"/>
</dbReference>
<feature type="compositionally biased region" description="Pro residues" evidence="6">
    <location>
        <begin position="141"/>
        <end position="157"/>
    </location>
</feature>
<evidence type="ECO:0000256" key="2">
    <source>
        <dbReference type="ARBA" id="ARBA00022692"/>
    </source>
</evidence>
<name>A0A1X6PJN2_PORUM</name>
<dbReference type="PANTHER" id="PTHR12297">
    <property type="entry name" value="HYPOXIA-INDUCBILE GENE 1 HIG1 -RELATED"/>
    <property type="match status" value="1"/>
</dbReference>
<proteinExistence type="predicted"/>
<dbReference type="AlphaFoldDB" id="A0A1X6PJN2"/>
<evidence type="ECO:0000256" key="3">
    <source>
        <dbReference type="ARBA" id="ARBA00022989"/>
    </source>
</evidence>
<feature type="region of interest" description="Disordered" evidence="6">
    <location>
        <begin position="135"/>
        <end position="157"/>
    </location>
</feature>
<dbReference type="Proteomes" id="UP000218209">
    <property type="component" value="Unassembled WGS sequence"/>
</dbReference>
<dbReference type="OrthoDB" id="6604018at2759"/>
<organism evidence="9 10">
    <name type="scientific">Porphyra umbilicalis</name>
    <name type="common">Purple laver</name>
    <name type="synonym">Red alga</name>
    <dbReference type="NCBI Taxonomy" id="2786"/>
    <lineage>
        <taxon>Eukaryota</taxon>
        <taxon>Rhodophyta</taxon>
        <taxon>Bangiophyceae</taxon>
        <taxon>Bangiales</taxon>
        <taxon>Bangiaceae</taxon>
        <taxon>Porphyra</taxon>
    </lineage>
</organism>
<feature type="domain" description="HIG1" evidence="8">
    <location>
        <begin position="41"/>
        <end position="142"/>
    </location>
</feature>
<dbReference type="EMBL" id="KV918766">
    <property type="protein sequence ID" value="OSX81069.1"/>
    <property type="molecule type" value="Genomic_DNA"/>
</dbReference>
<accession>A0A1X6PJN2</accession>
<keyword evidence="10" id="KW-1185">Reference proteome</keyword>
<gene>
    <name evidence="9" type="ORF">BU14_0027s0096</name>
</gene>
<feature type="region of interest" description="Disordered" evidence="6">
    <location>
        <begin position="1"/>
        <end position="34"/>
    </location>
</feature>
<dbReference type="Pfam" id="PF04588">
    <property type="entry name" value="HIG_1_N"/>
    <property type="match status" value="1"/>
</dbReference>
<dbReference type="InterPro" id="IPR050355">
    <property type="entry name" value="RCF1"/>
</dbReference>
<keyword evidence="3 7" id="KW-1133">Transmembrane helix</keyword>
<keyword evidence="4" id="KW-0496">Mitochondrion</keyword>
<dbReference type="PROSITE" id="PS51503">
    <property type="entry name" value="HIG1"/>
    <property type="match status" value="1"/>
</dbReference>